<keyword evidence="1" id="KW-1133">Transmembrane helix</keyword>
<proteinExistence type="predicted"/>
<protein>
    <submittedName>
        <fullName evidence="2">Uncharacterized protein</fullName>
    </submittedName>
</protein>
<evidence type="ECO:0000313" key="3">
    <source>
        <dbReference type="Proteomes" id="UP000319094"/>
    </source>
</evidence>
<sequence length="52" mass="5930">MFSLLWRFFPGPAWFRVIVLIGAAAALVWALITYVYPWALEMLPEQESTVAS</sequence>
<dbReference type="RefSeq" id="WP_170219706.1">
    <property type="nucleotide sequence ID" value="NZ_BAAAUY010000011.1"/>
</dbReference>
<reference evidence="2 3" key="1">
    <citation type="submission" date="2019-06" db="EMBL/GenBank/DDBJ databases">
        <title>Sequencing the genomes of 1000 actinobacteria strains.</title>
        <authorList>
            <person name="Klenk H.-P."/>
        </authorList>
    </citation>
    <scope>NUCLEOTIDE SEQUENCE [LARGE SCALE GENOMIC DNA]</scope>
    <source>
        <strain evidence="2 3">DSM 8803</strain>
    </source>
</reference>
<keyword evidence="1" id="KW-0472">Membrane</keyword>
<feature type="transmembrane region" description="Helical" evidence="1">
    <location>
        <begin position="13"/>
        <end position="36"/>
    </location>
</feature>
<dbReference type="AlphaFoldDB" id="A0A542Y895"/>
<comment type="caution">
    <text evidence="2">The sequence shown here is derived from an EMBL/GenBank/DDBJ whole genome shotgun (WGS) entry which is preliminary data.</text>
</comment>
<gene>
    <name evidence="2" type="ORF">FB468_2264</name>
</gene>
<dbReference type="Proteomes" id="UP000319094">
    <property type="component" value="Unassembled WGS sequence"/>
</dbReference>
<organism evidence="2 3">
    <name type="scientific">Leucobacter komagatae</name>
    <dbReference type="NCBI Taxonomy" id="55969"/>
    <lineage>
        <taxon>Bacteria</taxon>
        <taxon>Bacillati</taxon>
        <taxon>Actinomycetota</taxon>
        <taxon>Actinomycetes</taxon>
        <taxon>Micrococcales</taxon>
        <taxon>Microbacteriaceae</taxon>
        <taxon>Leucobacter</taxon>
    </lineage>
</organism>
<name>A0A542Y895_9MICO</name>
<keyword evidence="1" id="KW-0812">Transmembrane</keyword>
<evidence type="ECO:0000256" key="1">
    <source>
        <dbReference type="SAM" id="Phobius"/>
    </source>
</evidence>
<accession>A0A542Y895</accession>
<evidence type="ECO:0000313" key="2">
    <source>
        <dbReference type="EMBL" id="TQL44214.1"/>
    </source>
</evidence>
<keyword evidence="3" id="KW-1185">Reference proteome</keyword>
<dbReference type="EMBL" id="VFON01000001">
    <property type="protein sequence ID" value="TQL44214.1"/>
    <property type="molecule type" value="Genomic_DNA"/>
</dbReference>